<dbReference type="PANTHER" id="PTHR12411">
    <property type="entry name" value="CYSTEINE PROTEASE FAMILY C1-RELATED"/>
    <property type="match status" value="1"/>
</dbReference>
<sequence length="450" mass="50866">MTRSRNNDFPLTMFIGAFVLTLFFSYAQGIPDFSDLPPGPYCGAQYPALRCCDGRKDVCSAPIVGTLCYCDDFCDRNVTSDCCPDYWSHCKGMPVDIGPPKSVRASCFYEGKYYGHGHSTKENCNKCKCSALGRKPEMLCETNRCLVEPEIIDAVNYESDRLGWRAENHSEFWGRTLAEGMKLRLGTLNPAEYVTKMIPIREVYDPDKLPKYFDSRNKWRGMIGGIRDQEWCGASWALSTVDVASDRYGIISMGREVVALSAQHLLSCNNRGQQGCGGGYLDRAWIFVKKNGLVDEDCYPWTGVNGKCKIPKRITLDQTQCRRPPGSTRKELYKMGPAYRLGNETDIMHEMNKSGPVQATIKVYPDLFVYKSGIYRHSPTVEDSRTSYHSVRIVGWGEEIVSYGPPVKYWVVANSWGEHWGENGFFRILRGVNECEIETFVLAAWPKAIL</sequence>
<accession>A0ABM3FST3</accession>
<dbReference type="InterPro" id="IPR038765">
    <property type="entry name" value="Papain-like_cys_pep_sf"/>
</dbReference>
<feature type="domain" description="SMB" evidence="4">
    <location>
        <begin position="48"/>
        <end position="95"/>
    </location>
</feature>
<dbReference type="Pfam" id="PF00112">
    <property type="entry name" value="Peptidase_C1"/>
    <property type="match status" value="1"/>
</dbReference>
<dbReference type="CDD" id="cd02620">
    <property type="entry name" value="Peptidase_C1A_CathepsinB"/>
    <property type="match status" value="1"/>
</dbReference>
<evidence type="ECO:0000256" key="3">
    <source>
        <dbReference type="SAM" id="SignalP"/>
    </source>
</evidence>
<evidence type="ECO:0000313" key="6">
    <source>
        <dbReference type="RefSeq" id="XP_046591087.1"/>
    </source>
</evidence>
<evidence type="ECO:0000313" key="5">
    <source>
        <dbReference type="Proteomes" id="UP000829291"/>
    </source>
</evidence>
<feature type="chain" id="PRO_5045979323" evidence="3">
    <location>
        <begin position="30"/>
        <end position="450"/>
    </location>
</feature>
<feature type="signal peptide" evidence="3">
    <location>
        <begin position="1"/>
        <end position="29"/>
    </location>
</feature>
<dbReference type="InterPro" id="IPR025661">
    <property type="entry name" value="Pept_asp_AS"/>
</dbReference>
<dbReference type="RefSeq" id="XP_046591087.1">
    <property type="nucleotide sequence ID" value="XM_046735131.1"/>
</dbReference>
<evidence type="ECO:0000256" key="2">
    <source>
        <dbReference type="ARBA" id="ARBA00023157"/>
    </source>
</evidence>
<dbReference type="Gene3D" id="3.90.70.10">
    <property type="entry name" value="Cysteine proteinases"/>
    <property type="match status" value="1"/>
</dbReference>
<keyword evidence="2" id="KW-1015">Disulfide bond</keyword>
<protein>
    <submittedName>
        <fullName evidence="6">Uncharacterized peptidase C1-like protein F26E4.3</fullName>
    </submittedName>
</protein>
<dbReference type="SMART" id="SM00645">
    <property type="entry name" value="Pept_C1"/>
    <property type="match status" value="1"/>
</dbReference>
<dbReference type="PROSITE" id="PS50958">
    <property type="entry name" value="SMB_2"/>
    <property type="match status" value="1"/>
</dbReference>
<dbReference type="GeneID" id="107225364"/>
<gene>
    <name evidence="6" type="primary">LOC107225364</name>
</gene>
<name>A0ABM3FST3_NEOLC</name>
<proteinExistence type="inferred from homology"/>
<dbReference type="InterPro" id="IPR025660">
    <property type="entry name" value="Pept_his_AS"/>
</dbReference>
<dbReference type="SUPFAM" id="SSF54001">
    <property type="entry name" value="Cysteine proteinases"/>
    <property type="match status" value="1"/>
</dbReference>
<dbReference type="InterPro" id="IPR001212">
    <property type="entry name" value="Somatomedin_B_dom"/>
</dbReference>
<keyword evidence="5" id="KW-1185">Reference proteome</keyword>
<organism evidence="5 6">
    <name type="scientific">Neodiprion lecontei</name>
    <name type="common">Redheaded pine sawfly</name>
    <dbReference type="NCBI Taxonomy" id="441921"/>
    <lineage>
        <taxon>Eukaryota</taxon>
        <taxon>Metazoa</taxon>
        <taxon>Ecdysozoa</taxon>
        <taxon>Arthropoda</taxon>
        <taxon>Hexapoda</taxon>
        <taxon>Insecta</taxon>
        <taxon>Pterygota</taxon>
        <taxon>Neoptera</taxon>
        <taxon>Endopterygota</taxon>
        <taxon>Hymenoptera</taxon>
        <taxon>Tenthredinoidea</taxon>
        <taxon>Diprionidae</taxon>
        <taxon>Diprioninae</taxon>
        <taxon>Neodiprion</taxon>
    </lineage>
</organism>
<dbReference type="PROSITE" id="PS00639">
    <property type="entry name" value="THIOL_PROTEASE_HIS"/>
    <property type="match status" value="1"/>
</dbReference>
<comment type="similarity">
    <text evidence="1">Belongs to the peptidase C1 family.</text>
</comment>
<dbReference type="InterPro" id="IPR000668">
    <property type="entry name" value="Peptidase_C1A_C"/>
</dbReference>
<dbReference type="InterPro" id="IPR013128">
    <property type="entry name" value="Peptidase_C1A"/>
</dbReference>
<dbReference type="Proteomes" id="UP000829291">
    <property type="component" value="Chromosome 3"/>
</dbReference>
<reference evidence="6" key="1">
    <citation type="submission" date="2025-08" db="UniProtKB">
        <authorList>
            <consortium name="RefSeq"/>
        </authorList>
    </citation>
    <scope>IDENTIFICATION</scope>
    <source>
        <tissue evidence="6">Thorax and Abdomen</tissue>
    </source>
</reference>
<keyword evidence="3" id="KW-0732">Signal</keyword>
<evidence type="ECO:0000256" key="1">
    <source>
        <dbReference type="ARBA" id="ARBA00008455"/>
    </source>
</evidence>
<dbReference type="PROSITE" id="PS00640">
    <property type="entry name" value="THIOL_PROTEASE_ASN"/>
    <property type="match status" value="1"/>
</dbReference>
<evidence type="ECO:0000259" key="4">
    <source>
        <dbReference type="PROSITE" id="PS50958"/>
    </source>
</evidence>